<dbReference type="SUPFAM" id="SSF82714">
    <property type="entry name" value="Multidrug efflux transporter AcrB TolC docking domain, DN and DC subdomains"/>
    <property type="match status" value="1"/>
</dbReference>
<dbReference type="GO" id="GO:0005886">
    <property type="term" value="C:plasma membrane"/>
    <property type="evidence" value="ECO:0007669"/>
    <property type="project" value="TreeGrafter"/>
</dbReference>
<dbReference type="GO" id="GO:0042910">
    <property type="term" value="F:xenobiotic transmembrane transporter activity"/>
    <property type="evidence" value="ECO:0007669"/>
    <property type="project" value="TreeGrafter"/>
</dbReference>
<evidence type="ECO:0008006" key="2">
    <source>
        <dbReference type="Google" id="ProtNLM"/>
    </source>
</evidence>
<sequence>RQGQQVVGLTDMANVKHIYSRTVAIIGGSSAFETNSPNHIGIQFYDIEDRIEPSTKTVEEIRKRVEDIPGGQITVAAQEEGPPTGAPINIEIVGDNFDILGRIAQKVRGVLEKIPFVQDIRDDYVAGSPTVRVRVDRQKAAMLGLSTDIIGFALKVAFNGIKVSTFREGDKDFDITVQLPESDRRVTDILHELLIPTAEGLVPLSTVTRFEVTGGLGQVNRINHERVVTVKTNVDEKHVPGPVVRAQAEK</sequence>
<organism evidence="1">
    <name type="scientific">marine sediment metagenome</name>
    <dbReference type="NCBI Taxonomy" id="412755"/>
    <lineage>
        <taxon>unclassified sequences</taxon>
        <taxon>metagenomes</taxon>
        <taxon>ecological metagenomes</taxon>
    </lineage>
</organism>
<dbReference type="PANTHER" id="PTHR32063">
    <property type="match status" value="1"/>
</dbReference>
<dbReference type="Gene3D" id="3.30.70.1430">
    <property type="entry name" value="Multidrug efflux transporter AcrB pore domain"/>
    <property type="match status" value="1"/>
</dbReference>
<evidence type="ECO:0000313" key="1">
    <source>
        <dbReference type="EMBL" id="GAG40310.1"/>
    </source>
</evidence>
<dbReference type="InterPro" id="IPR001036">
    <property type="entry name" value="Acrflvin-R"/>
</dbReference>
<dbReference type="AlphaFoldDB" id="X0XB54"/>
<dbReference type="PANTHER" id="PTHR32063:SF24">
    <property type="entry name" value="CATION EFFLUX SYSTEM (ACRB_ACRD_ACRF FAMILY)"/>
    <property type="match status" value="1"/>
</dbReference>
<comment type="caution">
    <text evidence="1">The sequence shown here is derived from an EMBL/GenBank/DDBJ whole genome shotgun (WGS) entry which is preliminary data.</text>
</comment>
<feature type="non-terminal residue" evidence="1">
    <location>
        <position position="250"/>
    </location>
</feature>
<proteinExistence type="predicted"/>
<dbReference type="Gene3D" id="3.30.2090.10">
    <property type="entry name" value="Multidrug efflux transporter AcrB TolC docking domain, DN and DC subdomains"/>
    <property type="match status" value="1"/>
</dbReference>
<feature type="non-terminal residue" evidence="1">
    <location>
        <position position="1"/>
    </location>
</feature>
<accession>X0XB54</accession>
<dbReference type="Gene3D" id="3.30.70.1440">
    <property type="entry name" value="Multidrug efflux transporter AcrB pore domain"/>
    <property type="match status" value="1"/>
</dbReference>
<dbReference type="InterPro" id="IPR027463">
    <property type="entry name" value="AcrB_DN_DC_subdom"/>
</dbReference>
<reference evidence="1" key="1">
    <citation type="journal article" date="2014" name="Front. Microbiol.">
        <title>High frequency of phylogenetically diverse reductive dehalogenase-homologous genes in deep subseafloor sedimentary metagenomes.</title>
        <authorList>
            <person name="Kawai M."/>
            <person name="Futagami T."/>
            <person name="Toyoda A."/>
            <person name="Takaki Y."/>
            <person name="Nishi S."/>
            <person name="Hori S."/>
            <person name="Arai W."/>
            <person name="Tsubouchi T."/>
            <person name="Morono Y."/>
            <person name="Uchiyama I."/>
            <person name="Ito T."/>
            <person name="Fujiyama A."/>
            <person name="Inagaki F."/>
            <person name="Takami H."/>
        </authorList>
    </citation>
    <scope>NUCLEOTIDE SEQUENCE</scope>
    <source>
        <strain evidence="1">Expedition CK06-06</strain>
    </source>
</reference>
<dbReference type="Pfam" id="PF00873">
    <property type="entry name" value="ACR_tran"/>
    <property type="match status" value="1"/>
</dbReference>
<name>X0XB54_9ZZZZ</name>
<dbReference type="EMBL" id="BARS01043521">
    <property type="protein sequence ID" value="GAG40310.1"/>
    <property type="molecule type" value="Genomic_DNA"/>
</dbReference>
<protein>
    <recommendedName>
        <fullName evidence="2">Efflux RND transporter permease subunit</fullName>
    </recommendedName>
</protein>
<gene>
    <name evidence="1" type="ORF">S01H1_65880</name>
</gene>